<dbReference type="AlphaFoldDB" id="A0AAE8N8C3"/>
<protein>
    <submittedName>
        <fullName evidence="1">Uncharacterized protein</fullName>
    </submittedName>
</protein>
<evidence type="ECO:0000313" key="2">
    <source>
        <dbReference type="Proteomes" id="UP001187682"/>
    </source>
</evidence>
<dbReference type="Proteomes" id="UP001187682">
    <property type="component" value="Unassembled WGS sequence"/>
</dbReference>
<comment type="caution">
    <text evidence="1">The sequence shown here is derived from an EMBL/GenBank/DDBJ whole genome shotgun (WGS) entry which is preliminary data.</text>
</comment>
<organism evidence="1 2">
    <name type="scientific">Cephalotrichum gorgonifer</name>
    <dbReference type="NCBI Taxonomy" id="2041049"/>
    <lineage>
        <taxon>Eukaryota</taxon>
        <taxon>Fungi</taxon>
        <taxon>Dikarya</taxon>
        <taxon>Ascomycota</taxon>
        <taxon>Pezizomycotina</taxon>
        <taxon>Sordariomycetes</taxon>
        <taxon>Hypocreomycetidae</taxon>
        <taxon>Microascales</taxon>
        <taxon>Microascaceae</taxon>
        <taxon>Cephalotrichum</taxon>
    </lineage>
</organism>
<accession>A0AAE8N8C3</accession>
<reference evidence="1" key="1">
    <citation type="submission" date="2018-03" db="EMBL/GenBank/DDBJ databases">
        <authorList>
            <person name="Guldener U."/>
        </authorList>
    </citation>
    <scope>NUCLEOTIDE SEQUENCE</scope>
</reference>
<keyword evidence="2" id="KW-1185">Reference proteome</keyword>
<sequence length="573" mass="64737">MATASIADLEARLTAYDFNYQELKDALDGKALPTALGRPVARACVIRGIRYHDTGFAEPLRSLVANYPELTRALNARSIMSGAVPSINATDEVPYCIWHPDTAPEQTYRDLWAKYCREFPLITWAVARACATAGSVNLYRELNLVPCVEVAEEARESDCPGSNEIYEIIVRQAIRYSVMDDYTRTIHEPRAGAFLNGDTQVRYQLDYRSQFMNQKTTLFGDSDDSDDEDYGDVTLFGDAVEGGLPIFDITEDMLVGIGTTRSSRPPHDFTDLLVNPLPADLPVLDKTILTHMAAYNGNIDRYARLRRPATEMAHDERMFVIRGIYHHPLFGAWWARHTAGSRGLGGAEGEDVRRAIHARAIMSNDLTRITADTPDNELPYCIWYPDWPHQDILRTLLRRKPKMLPQIARTCVIADHETLWSDIIQSKALLEVPEKELFYMESEARITCARRWEGQTTFPSYLRDIESTAAERGIKIHQELVHSRDWKAFITRRDKFESGSMSLYGGGWSGLLSAGEFPGAYNGVWVRVSHVELTTSADPAARPVKVTECFELNELYQDVPLDKIGKYLETKNP</sequence>
<evidence type="ECO:0000313" key="1">
    <source>
        <dbReference type="EMBL" id="SPO07223.1"/>
    </source>
</evidence>
<gene>
    <name evidence="1" type="ORF">DNG_09917</name>
</gene>
<dbReference type="EMBL" id="ONZQ02000019">
    <property type="protein sequence ID" value="SPO07223.1"/>
    <property type="molecule type" value="Genomic_DNA"/>
</dbReference>
<proteinExistence type="predicted"/>
<name>A0AAE8N8C3_9PEZI</name>